<dbReference type="AlphaFoldDB" id="D3Q9U7"/>
<dbReference type="OrthoDB" id="9782855at2"/>
<dbReference type="CDD" id="cd02440">
    <property type="entry name" value="AdoMet_MTases"/>
    <property type="match status" value="1"/>
</dbReference>
<evidence type="ECO:0000256" key="6">
    <source>
        <dbReference type="PIRSR" id="PIRSR003085-1"/>
    </source>
</evidence>
<dbReference type="PANTHER" id="PTHR43667:SF1">
    <property type="entry name" value="CYCLOPROPANE-FATTY-ACYL-PHOSPHOLIPID SYNTHASE"/>
    <property type="match status" value="1"/>
</dbReference>
<evidence type="ECO:0000313" key="7">
    <source>
        <dbReference type="EMBL" id="ADD44643.1"/>
    </source>
</evidence>
<dbReference type="Gene3D" id="3.40.50.150">
    <property type="entry name" value="Vaccinia Virus protein VP39"/>
    <property type="match status" value="1"/>
</dbReference>
<name>D3Q9U7_STANL</name>
<evidence type="ECO:0000313" key="8">
    <source>
        <dbReference type="Proteomes" id="UP000000844"/>
    </source>
</evidence>
<dbReference type="GO" id="GO:0008168">
    <property type="term" value="F:methyltransferase activity"/>
    <property type="evidence" value="ECO:0007669"/>
    <property type="project" value="UniProtKB-KW"/>
</dbReference>
<dbReference type="PIRSF" id="PIRSF003085">
    <property type="entry name" value="CMAS"/>
    <property type="match status" value="1"/>
</dbReference>
<sequence>MQLAEVFTRIVGNDPPVGFRAYDGSAIPAGPDAPVLDVRDQTALNYLASARRFELGLARAYITGAVDVAGDLYELMKKLWMLEVQLPKLELVKLWSALGGLKLLKRPPIPAREAHLSGRSHSKSRDADAISHHYDVGNDFYELFLGDSMAYTCAVYESHDTTLEQAQWAKHDLVARKLDLKPGMRLLDVGCGWGGMVRHAAKHYGVKALGVTLSKEQAEWAQKAIVDQGLQDLAEVKFLDYRDVPDDEYDVISSIGLTEHIGRENLASYFSSLYSKLKVGGRLLNHCITKPDSKGPAIARGGFIERYIFPDGALSGPGPLMTHMHDAGFEVQHAENLREHYALTLAAWEANLERNWDDAVKLVGLETARTWRLYLVGCRLGFEHNGIQLHQMLGVKLGDQLLPAMPLRPTWTS</sequence>
<protein>
    <submittedName>
        <fullName evidence="7">Cyclopropane-fatty-acyl-phospholipid synthase</fullName>
    </submittedName>
</protein>
<organism evidence="7 8">
    <name type="scientific">Stackebrandtia nassauensis (strain DSM 44728 / CIP 108903 / NRRL B-16338 / NBRC 102104 / LLR-40K-21)</name>
    <dbReference type="NCBI Taxonomy" id="446470"/>
    <lineage>
        <taxon>Bacteria</taxon>
        <taxon>Bacillati</taxon>
        <taxon>Actinomycetota</taxon>
        <taxon>Actinomycetes</taxon>
        <taxon>Glycomycetales</taxon>
        <taxon>Glycomycetaceae</taxon>
        <taxon>Stackebrandtia</taxon>
    </lineage>
</organism>
<comment type="similarity">
    <text evidence="1">Belongs to the CFA/CMAS family.</text>
</comment>
<dbReference type="EMBL" id="CP001778">
    <property type="protein sequence ID" value="ADD44643.1"/>
    <property type="molecule type" value="Genomic_DNA"/>
</dbReference>
<evidence type="ECO:0000256" key="3">
    <source>
        <dbReference type="ARBA" id="ARBA00022679"/>
    </source>
</evidence>
<keyword evidence="4" id="KW-0949">S-adenosyl-L-methionine</keyword>
<accession>D3Q9U7</accession>
<evidence type="ECO:0000256" key="5">
    <source>
        <dbReference type="ARBA" id="ARBA00023098"/>
    </source>
</evidence>
<keyword evidence="2" id="KW-0489">Methyltransferase</keyword>
<dbReference type="Proteomes" id="UP000000844">
    <property type="component" value="Chromosome"/>
</dbReference>
<keyword evidence="8" id="KW-1185">Reference proteome</keyword>
<dbReference type="GO" id="GO:0032259">
    <property type="term" value="P:methylation"/>
    <property type="evidence" value="ECO:0007669"/>
    <property type="project" value="UniProtKB-KW"/>
</dbReference>
<dbReference type="KEGG" id="sna:Snas_5006"/>
<gene>
    <name evidence="7" type="ordered locus">Snas_5006</name>
</gene>
<dbReference type="STRING" id="446470.Snas_5006"/>
<evidence type="ECO:0000256" key="4">
    <source>
        <dbReference type="ARBA" id="ARBA00022691"/>
    </source>
</evidence>
<dbReference type="PANTHER" id="PTHR43667">
    <property type="entry name" value="CYCLOPROPANE-FATTY-ACYL-PHOSPHOLIPID SYNTHASE"/>
    <property type="match status" value="1"/>
</dbReference>
<dbReference type="InterPro" id="IPR029063">
    <property type="entry name" value="SAM-dependent_MTases_sf"/>
</dbReference>
<dbReference type="HOGENOM" id="CLU_026434_6_2_11"/>
<evidence type="ECO:0000256" key="1">
    <source>
        <dbReference type="ARBA" id="ARBA00010815"/>
    </source>
</evidence>
<dbReference type="InterPro" id="IPR003333">
    <property type="entry name" value="CMAS"/>
</dbReference>
<feature type="active site" evidence="6">
    <location>
        <position position="378"/>
    </location>
</feature>
<dbReference type="GO" id="GO:0008610">
    <property type="term" value="P:lipid biosynthetic process"/>
    <property type="evidence" value="ECO:0007669"/>
    <property type="project" value="InterPro"/>
</dbReference>
<keyword evidence="5" id="KW-0443">Lipid metabolism</keyword>
<keyword evidence="3" id="KW-0808">Transferase</keyword>
<proteinExistence type="inferred from homology"/>
<dbReference type="RefSeq" id="WP_013020214.1">
    <property type="nucleotide sequence ID" value="NC_013947.1"/>
</dbReference>
<dbReference type="InterPro" id="IPR050723">
    <property type="entry name" value="CFA/CMAS"/>
</dbReference>
<dbReference type="eggNOG" id="COG2230">
    <property type="taxonomic scope" value="Bacteria"/>
</dbReference>
<reference evidence="7 8" key="1">
    <citation type="journal article" date="2009" name="Stand. Genomic Sci.">
        <title>Complete genome sequence of Stackebrandtia nassauensis type strain (LLR-40K-21).</title>
        <authorList>
            <person name="Munk C."/>
            <person name="Lapidus A."/>
            <person name="Copeland A."/>
            <person name="Jando M."/>
            <person name="Mayilraj S."/>
            <person name="Glavina Del Rio T."/>
            <person name="Nolan M."/>
            <person name="Chen F."/>
            <person name="Lucas S."/>
            <person name="Tice H."/>
            <person name="Cheng J.F."/>
            <person name="Han C."/>
            <person name="Detter J.C."/>
            <person name="Bruce D."/>
            <person name="Goodwin L."/>
            <person name="Chain P."/>
            <person name="Pitluck S."/>
            <person name="Goker M."/>
            <person name="Ovchinikova G."/>
            <person name="Pati A."/>
            <person name="Ivanova N."/>
            <person name="Mavromatis K."/>
            <person name="Chen A."/>
            <person name="Palaniappan K."/>
            <person name="Land M."/>
            <person name="Hauser L."/>
            <person name="Chang Y.J."/>
            <person name="Jeffries C.D."/>
            <person name="Bristow J."/>
            <person name="Eisen J.A."/>
            <person name="Markowitz V."/>
            <person name="Hugenholtz P."/>
            <person name="Kyrpides N.C."/>
            <person name="Klenk H.P."/>
        </authorList>
    </citation>
    <scope>NUCLEOTIDE SEQUENCE [LARGE SCALE GENOMIC DNA]</scope>
    <source>
        <strain evidence="8">DSM 44728 / CIP 108903 / NRRL B-16338 / NBRC 102104 / LLR-40K-21</strain>
    </source>
</reference>
<dbReference type="SUPFAM" id="SSF53335">
    <property type="entry name" value="S-adenosyl-L-methionine-dependent methyltransferases"/>
    <property type="match status" value="1"/>
</dbReference>
<evidence type="ECO:0000256" key="2">
    <source>
        <dbReference type="ARBA" id="ARBA00022603"/>
    </source>
</evidence>
<dbReference type="Pfam" id="PF02353">
    <property type="entry name" value="CMAS"/>
    <property type="match status" value="1"/>
</dbReference>